<proteinExistence type="predicted"/>
<protein>
    <submittedName>
        <fullName evidence="2">PTS glucitol/sorbitol transporter subunit IIA</fullName>
    </submittedName>
</protein>
<evidence type="ECO:0000313" key="3">
    <source>
        <dbReference type="Proteomes" id="UP001596266"/>
    </source>
</evidence>
<dbReference type="PANTHER" id="PTHR40398:SF1">
    <property type="entry name" value="PTS SYSTEM GLUCITOL_SORBITOL-SPECIFIC EIIA COMPONENT"/>
    <property type="match status" value="1"/>
</dbReference>
<reference evidence="3" key="1">
    <citation type="journal article" date="2019" name="Int. J. Syst. Evol. Microbiol.">
        <title>The Global Catalogue of Microorganisms (GCM) 10K type strain sequencing project: providing services to taxonomists for standard genome sequencing and annotation.</title>
        <authorList>
            <consortium name="The Broad Institute Genomics Platform"/>
            <consortium name="The Broad Institute Genome Sequencing Center for Infectious Disease"/>
            <person name="Wu L."/>
            <person name="Ma J."/>
        </authorList>
    </citation>
    <scope>NUCLEOTIDE SEQUENCE [LARGE SCALE GENOMIC DNA]</scope>
    <source>
        <strain evidence="3">CGMCC 1.15277</strain>
    </source>
</reference>
<dbReference type="Gene3D" id="2.40.33.40">
    <property type="entry name" value="Phosphotransferase system, glucitol/sorbitol-specific IIA component"/>
    <property type="match status" value="1"/>
</dbReference>
<comment type="caution">
    <text evidence="1">Lacks conserved residue(s) required for the propagation of feature annotation.</text>
</comment>
<dbReference type="RefSeq" id="WP_343884477.1">
    <property type="nucleotide sequence ID" value="NZ_BAAAKI010000002.1"/>
</dbReference>
<name>A0ABW1WZI8_9ACTN</name>
<dbReference type="PANTHER" id="PTHR40398">
    <property type="entry name" value="PTS SYSTEM GLUCITOL/SORBITOL-SPECIFIC EIIA COMPONENT"/>
    <property type="match status" value="1"/>
</dbReference>
<comment type="caution">
    <text evidence="2">The sequence shown here is derived from an EMBL/GenBank/DDBJ whole genome shotgun (WGS) entry which is preliminary data.</text>
</comment>
<evidence type="ECO:0000313" key="2">
    <source>
        <dbReference type="EMBL" id="MFC6395778.1"/>
    </source>
</evidence>
<accession>A0ABW1WZI8</accession>
<dbReference type="PROSITE" id="PS51097">
    <property type="entry name" value="PTS_EIIA_TYPE_5"/>
    <property type="match status" value="1"/>
</dbReference>
<keyword evidence="3" id="KW-1185">Reference proteome</keyword>
<dbReference type="Pfam" id="PF03829">
    <property type="entry name" value="PTSIIA_gutA"/>
    <property type="match status" value="1"/>
</dbReference>
<gene>
    <name evidence="2" type="ORF">ACFP57_02040</name>
</gene>
<dbReference type="EMBL" id="JBHSUA010000007">
    <property type="protein sequence ID" value="MFC6395778.1"/>
    <property type="molecule type" value="Genomic_DNA"/>
</dbReference>
<dbReference type="InterPro" id="IPR036665">
    <property type="entry name" value="PTS_IIA_glucitol/sorbitol_sf"/>
</dbReference>
<evidence type="ECO:0000256" key="1">
    <source>
        <dbReference type="PROSITE-ProRule" id="PRU00420"/>
    </source>
</evidence>
<dbReference type="InterPro" id="IPR004716">
    <property type="entry name" value="PTS_IIA_glucitol/sorbitol-sp"/>
</dbReference>
<dbReference type="Proteomes" id="UP001596266">
    <property type="component" value="Unassembled WGS sequence"/>
</dbReference>
<dbReference type="SUPFAM" id="SSF141530">
    <property type="entry name" value="PTSIIA/GutA-like"/>
    <property type="match status" value="1"/>
</dbReference>
<sequence length="121" mass="12469">MTEIFRTTVTDAGEQAGTFIADGLFVTFGQGVPDSLKDFCFIIEMNPVEQPLAVGQNLLVDGVSYPITAVGEAAHKNLEGLGHVTVNVTGGDTAGLAGAIHIDCAGNPPQLQVGSVLTIES</sequence>
<organism evidence="2 3">
    <name type="scientific">Luteococcus sanguinis</name>
    <dbReference type="NCBI Taxonomy" id="174038"/>
    <lineage>
        <taxon>Bacteria</taxon>
        <taxon>Bacillati</taxon>
        <taxon>Actinomycetota</taxon>
        <taxon>Actinomycetes</taxon>
        <taxon>Propionibacteriales</taxon>
        <taxon>Propionibacteriaceae</taxon>
        <taxon>Luteococcus</taxon>
    </lineage>
</organism>